<dbReference type="Pfam" id="PF00932">
    <property type="entry name" value="LTD"/>
    <property type="match status" value="1"/>
</dbReference>
<gene>
    <name evidence="3" type="ORF">HYN49_04895</name>
</gene>
<dbReference type="Proteomes" id="UP000244937">
    <property type="component" value="Chromosome"/>
</dbReference>
<evidence type="ECO:0000256" key="1">
    <source>
        <dbReference type="SAM" id="SignalP"/>
    </source>
</evidence>
<dbReference type="InterPro" id="IPR022385">
    <property type="entry name" value="Rhs_assc_core"/>
</dbReference>
<evidence type="ECO:0000313" key="4">
    <source>
        <dbReference type="Proteomes" id="UP000244937"/>
    </source>
</evidence>
<dbReference type="RefSeq" id="WP_108903081.1">
    <property type="nucleotide sequence ID" value="NZ_CP029187.1"/>
</dbReference>
<dbReference type="Gene3D" id="2.180.10.10">
    <property type="entry name" value="RHS repeat-associated core"/>
    <property type="match status" value="1"/>
</dbReference>
<evidence type="ECO:0000259" key="2">
    <source>
        <dbReference type="PROSITE" id="PS51841"/>
    </source>
</evidence>
<dbReference type="OrthoDB" id="2972467at2"/>
<dbReference type="InterPro" id="IPR001322">
    <property type="entry name" value="Lamin_tail_dom"/>
</dbReference>
<dbReference type="InterPro" id="IPR036415">
    <property type="entry name" value="Lamin_tail_dom_sf"/>
</dbReference>
<accession>A0A2S1SG16</accession>
<dbReference type="Gene3D" id="2.60.40.1260">
    <property type="entry name" value="Lamin Tail domain"/>
    <property type="match status" value="1"/>
</dbReference>
<proteinExistence type="predicted"/>
<dbReference type="PROSITE" id="PS51841">
    <property type="entry name" value="LTD"/>
    <property type="match status" value="1"/>
</dbReference>
<dbReference type="SUPFAM" id="SSF74853">
    <property type="entry name" value="Lamin A/C globular tail domain"/>
    <property type="match status" value="1"/>
</dbReference>
<reference evidence="3 4" key="1">
    <citation type="submission" date="2018-05" db="EMBL/GenBank/DDBJ databases">
        <title>Genome sequencing of Flavobacterium sp. HYN0049.</title>
        <authorList>
            <person name="Yi H."/>
            <person name="Baek C."/>
        </authorList>
    </citation>
    <scope>NUCLEOTIDE SEQUENCE [LARGE SCALE GENOMIC DNA]</scope>
    <source>
        <strain evidence="3 4">HYN0049</strain>
    </source>
</reference>
<organism evidence="3 4">
    <name type="scientific">Flavobacterium pallidum</name>
    <dbReference type="NCBI Taxonomy" id="2172098"/>
    <lineage>
        <taxon>Bacteria</taxon>
        <taxon>Pseudomonadati</taxon>
        <taxon>Bacteroidota</taxon>
        <taxon>Flavobacteriia</taxon>
        <taxon>Flavobacteriales</taxon>
        <taxon>Flavobacteriaceae</taxon>
        <taxon>Flavobacterium</taxon>
    </lineage>
</organism>
<dbReference type="PANTHER" id="PTHR32305">
    <property type="match status" value="1"/>
</dbReference>
<dbReference type="NCBIfam" id="TIGR03696">
    <property type="entry name" value="Rhs_assc_core"/>
    <property type="match status" value="1"/>
</dbReference>
<name>A0A2S1SG16_9FLAO</name>
<dbReference type="KEGG" id="fpal:HYN49_04895"/>
<evidence type="ECO:0000313" key="3">
    <source>
        <dbReference type="EMBL" id="AWI25287.1"/>
    </source>
</evidence>
<protein>
    <recommendedName>
        <fullName evidence="2">LTD domain-containing protein</fullName>
    </recommendedName>
</protein>
<keyword evidence="1" id="KW-0732">Signal</keyword>
<feature type="signal peptide" evidence="1">
    <location>
        <begin position="1"/>
        <end position="21"/>
    </location>
</feature>
<dbReference type="InterPro" id="IPR050708">
    <property type="entry name" value="T6SS_VgrG/RHS"/>
</dbReference>
<feature type="domain" description="LTD" evidence="2">
    <location>
        <begin position="20"/>
        <end position="174"/>
    </location>
</feature>
<dbReference type="EMBL" id="CP029187">
    <property type="protein sequence ID" value="AWI25287.1"/>
    <property type="molecule type" value="Genomic_DNA"/>
</dbReference>
<dbReference type="PANTHER" id="PTHR32305:SF15">
    <property type="entry name" value="PROTEIN RHSA-RELATED"/>
    <property type="match status" value="1"/>
</dbReference>
<feature type="chain" id="PRO_5015584526" description="LTD domain-containing protein" evidence="1">
    <location>
        <begin position="22"/>
        <end position="1558"/>
    </location>
</feature>
<keyword evidence="4" id="KW-1185">Reference proteome</keyword>
<sequence length="1558" mass="172279">MKNKFQIIFLLALFLGLRSHGQQCLTSGYGGVVVSEIYFDTHYCEDIEARFHSFGEYIELYNSSDTPIDLNGWRIDDNHTSYTFNTTDGQGNNLIIQPGGFKIITYNGFYAPGFGTQSVIGGRQKFLELFPLPNITNPEQDIILQNRMVLFNEVDKVTLVTPQGKIADEVSYLNGSTSREHALDYMDVGGYTIEIQPKIDNANGYFFNGEIGYIYIFMSWPAPGAWVEVQTNQFRNVIYRNDPNSFYTNSGVSFGVGLATPMALPAGLNVPLHPIDPYLYYVHNYSNEQNYKESMSFDIKTGDLDGQSRNYFDALGKPSVSLTQDFNNNIIWGTETIYDGMGRKYRESYPAISCFEFEKMNFLSNPIVKSVALDTYYANSNTIEPYQPTAQQPYSEANYDKLNPGKIISTVGGNQVAGEWKTGYSYTVPAAQEMYYAFGRDFFDGPVNSGYEEVVTRFYKAVKVDANGNESVSFTDGEGKVLASARAGASNSVNPYPVISVIGTQGYIDVHIPSGIQPSDITLLGGDTLYDVYDLKTGSIAATPLTGGHAYRVAAKAIPTTDAKTYVGTSGSIVTTSYGAKGIAYKVNYYDYALNIYDKVGRLRKTIQPNGFKAAYPANPATVAISAVPSYMGSPNFATSYTYNTAGKVIQSVNPDKGTTRYAYRRDGLIRYSQNALQAASNQVSYTNYDDYGRPVESGVLSGNATIWTDAEANADNTASLSGTTRSERVFNIFDLTQNSSQLSIPIPNSLALSTLLPSYQQSNTSANVSITYKESTSIPNTINSITWYSYDAYSRLQWIVQYISGIEGSGNTPVVKTIDYEFDHKGNIVKVIYQKNNTGERFTHQYTYDINGITTKVETASGNNPLSTEAEYTYYKTGELKRVNIAQGAQGMDYVYTLGGSLKSINHPSLEQLKDPGRDGVPGTPNANVVPDLFGMSIDYYAGDYNRAGTNIITSPSITPDYNGNIKATRSATKNSLMDWQTGSVTAQQKAYLYNYDKNNYLTSSAFGLTNASGVITPNPTYPDQYQEKALEYDPNGNITKLQRTNSTAVVVDNLTYNYPTTGTNQLASVTDAVTSTSYVNDINPQAAGNYVYNALGQMTLDKSETTHYTYNTQGLVTEVRKGNLSFASAFPVMRIYYNEQGQRIKKENFTTGTANLYSTDYYVSDLSGNLMALYTSLASSPSSVVQKEMPIYGISRLGICMKAVSPNPEVRNYEITDHLGNVRAVIQKTGNPYPNNVAMNAFADYYPFGEQLAGRNSANAYRYAFQGQEIDQSTEMEAFKLRLWDGRLGRWMSPDPYGQHFSPYLGMGNNPAANIDPDGGWKTRFGAWLHGLFDGKDGTIFQSETKGDWGIRYSKALGNEISDGVELTTTFGGKRYDLYKFESSHTITPFRVGVEWLTGKGPRDRYFTNGDVFTEMLRKHDNVEKARREILQNIDNGGALTGKNNYELGGIRGVGLYIKDYSTLATGGLTGNLAVTYLGSYSLHWEVTSINRSTGIATVQFTVDNSSTMQSASRPPVLGYLPIWKETAGKYINDAFSKGWGSKTSQHFNWTENLKL</sequence>